<keyword evidence="4" id="KW-1185">Reference proteome</keyword>
<evidence type="ECO:0000313" key="4">
    <source>
        <dbReference type="Proteomes" id="UP000005408"/>
    </source>
</evidence>
<feature type="domain" description="EB" evidence="2">
    <location>
        <begin position="151"/>
        <end position="206"/>
    </location>
</feature>
<dbReference type="PANTHER" id="PTHR39069:SF8">
    <property type="entry name" value="FI17111P1"/>
    <property type="match status" value="1"/>
</dbReference>
<proteinExistence type="predicted"/>
<sequence length="437" mass="49116">MFTNKADAPEVDELSIMDITLVIHKTTSSNIRRDLCLETVVRFVNHQNKCDFNENNAETFLQDDSTCPKKCNFRIENLHGRRYPLKRIDLTIGNETANISSCSGSSGHQKYLYVNCSSWNAREYIFWDGVYACNINDAQCVRIKNYCVCHCMPGSILEGKKCLKIRVNISGICEHNWQCNGTELANVCDNGLCVCNSGYIQNEKKCHKVKVNIGGICEHNWQCNGTEFANVCDDQLCVCNSGYIQNEKKCYKGYVTLNNPCELTEQCMQSFSGCINRSCKCKNGYSAFDTDSCLKLYTNNGVTLGTLFGGLILGVIVIAVITTLTYRRLKFPTRKMNLTLCLQTIEHTQKVATVSIYSFAKEMPGCNLPGKQQNERTEDVYNHLHEQTEHDDDTYDHACTAPNHGTDLSEYSHSRDIATVQSTSPFLDGGDYSTLGQ</sequence>
<keyword evidence="1" id="KW-0812">Transmembrane</keyword>
<reference evidence="3" key="1">
    <citation type="submission" date="2022-08" db="UniProtKB">
        <authorList>
            <consortium name="EnsemblMetazoa"/>
        </authorList>
    </citation>
    <scope>IDENTIFICATION</scope>
    <source>
        <strain evidence="3">05x7-T-G4-1.051#20</strain>
    </source>
</reference>
<keyword evidence="1" id="KW-0472">Membrane</keyword>
<dbReference type="Proteomes" id="UP000005408">
    <property type="component" value="Unassembled WGS sequence"/>
</dbReference>
<dbReference type="InterPro" id="IPR006149">
    <property type="entry name" value="EB_dom"/>
</dbReference>
<protein>
    <recommendedName>
        <fullName evidence="2">EB domain-containing protein</fullName>
    </recommendedName>
</protein>
<feature type="transmembrane region" description="Helical" evidence="1">
    <location>
        <begin position="302"/>
        <end position="326"/>
    </location>
</feature>
<evidence type="ECO:0000259" key="2">
    <source>
        <dbReference type="Pfam" id="PF01683"/>
    </source>
</evidence>
<dbReference type="EnsemblMetazoa" id="G29720.1">
    <property type="protein sequence ID" value="G29720.1:cds"/>
    <property type="gene ID" value="G29720"/>
</dbReference>
<dbReference type="Pfam" id="PF01683">
    <property type="entry name" value="EB"/>
    <property type="match status" value="2"/>
</dbReference>
<organism evidence="3 4">
    <name type="scientific">Magallana gigas</name>
    <name type="common">Pacific oyster</name>
    <name type="synonym">Crassostrea gigas</name>
    <dbReference type="NCBI Taxonomy" id="29159"/>
    <lineage>
        <taxon>Eukaryota</taxon>
        <taxon>Metazoa</taxon>
        <taxon>Spiralia</taxon>
        <taxon>Lophotrochozoa</taxon>
        <taxon>Mollusca</taxon>
        <taxon>Bivalvia</taxon>
        <taxon>Autobranchia</taxon>
        <taxon>Pteriomorphia</taxon>
        <taxon>Ostreida</taxon>
        <taxon>Ostreoidea</taxon>
        <taxon>Ostreidae</taxon>
        <taxon>Magallana</taxon>
    </lineage>
</organism>
<keyword evidence="1" id="KW-1133">Transmembrane helix</keyword>
<name>A0A8W8LU31_MAGGI</name>
<evidence type="ECO:0000256" key="1">
    <source>
        <dbReference type="SAM" id="Phobius"/>
    </source>
</evidence>
<dbReference type="AlphaFoldDB" id="A0A8W8LU31"/>
<evidence type="ECO:0000313" key="3">
    <source>
        <dbReference type="EnsemblMetazoa" id="G29720.1:cds"/>
    </source>
</evidence>
<dbReference type="PANTHER" id="PTHR39069">
    <property type="entry name" value="ECDYSONE-INDUCIBLE GENE E1, ISOFORM A"/>
    <property type="match status" value="1"/>
</dbReference>
<feature type="domain" description="EB" evidence="2">
    <location>
        <begin position="248"/>
        <end position="293"/>
    </location>
</feature>
<accession>A0A8W8LU31</accession>